<dbReference type="Proteomes" id="UP000016540">
    <property type="component" value="Unassembled WGS sequence"/>
</dbReference>
<evidence type="ECO:0000313" key="4">
    <source>
        <dbReference type="Proteomes" id="UP000016540"/>
    </source>
</evidence>
<dbReference type="RefSeq" id="WP_012139679.1">
    <property type="nucleotide sequence ID" value="NZ_KE007330.1"/>
</dbReference>
<reference evidence="3 4" key="1">
    <citation type="journal article" date="2013" name="Genome Announc.">
        <title>Draft Genome Sequence of the Moderately Halophilic Bacterium Marinobacter lipolyticus Strain SM19.</title>
        <authorList>
            <person name="Papke R.T."/>
            <person name="de la Haba R.R."/>
            <person name="Infante-Dominguez C."/>
            <person name="Perez D."/>
            <person name="Sanchez-Porro C."/>
            <person name="Lapierre P."/>
            <person name="Ventosa A."/>
        </authorList>
    </citation>
    <scope>NUCLEOTIDE SEQUENCE [LARGE SCALE GENOMIC DNA]</scope>
    <source>
        <strain evidence="3 4">SM19</strain>
    </source>
</reference>
<dbReference type="InterPro" id="IPR031982">
    <property type="entry name" value="PilE-like"/>
</dbReference>
<protein>
    <submittedName>
        <fullName evidence="3">General secretion pathway protein H</fullName>
    </submittedName>
</protein>
<dbReference type="EMBL" id="ASAD01000024">
    <property type="protein sequence ID" value="EON90696.1"/>
    <property type="molecule type" value="Genomic_DNA"/>
</dbReference>
<dbReference type="Pfam" id="PF07963">
    <property type="entry name" value="N_methyl"/>
    <property type="match status" value="1"/>
</dbReference>
<dbReference type="SUPFAM" id="SSF54523">
    <property type="entry name" value="Pili subunits"/>
    <property type="match status" value="1"/>
</dbReference>
<accession>R8AWI5</accession>
<dbReference type="PANTHER" id="PTHR30093">
    <property type="entry name" value="GENERAL SECRETION PATHWAY PROTEIN G"/>
    <property type="match status" value="1"/>
</dbReference>
<keyword evidence="2" id="KW-0472">Membrane</keyword>
<dbReference type="GO" id="GO:0015627">
    <property type="term" value="C:type II protein secretion system complex"/>
    <property type="evidence" value="ECO:0007669"/>
    <property type="project" value="InterPro"/>
</dbReference>
<keyword evidence="4" id="KW-1185">Reference proteome</keyword>
<keyword evidence="2" id="KW-0812">Transmembrane</keyword>
<dbReference type="InterPro" id="IPR000983">
    <property type="entry name" value="Bac_GSPG_pilin"/>
</dbReference>
<dbReference type="AlphaFoldDB" id="R8AWI5"/>
<dbReference type="GO" id="GO:0043683">
    <property type="term" value="P:type IV pilus assembly"/>
    <property type="evidence" value="ECO:0007669"/>
    <property type="project" value="InterPro"/>
</dbReference>
<dbReference type="STRING" id="1318628.MARLIPOL_17268"/>
<dbReference type="PANTHER" id="PTHR30093:SF47">
    <property type="entry name" value="TYPE IV PILUS NON-CORE MINOR PILIN PILE"/>
    <property type="match status" value="1"/>
</dbReference>
<proteinExistence type="predicted"/>
<comment type="caution">
    <text evidence="3">The sequence shown here is derived from an EMBL/GenBank/DDBJ whole genome shotgun (WGS) entry which is preliminary data.</text>
</comment>
<dbReference type="Gene3D" id="3.30.700.10">
    <property type="entry name" value="Glycoprotein, Type 4 Pilin"/>
    <property type="match status" value="1"/>
</dbReference>
<gene>
    <name evidence="3" type="ORF">MARLIPOL_17268</name>
</gene>
<evidence type="ECO:0000313" key="3">
    <source>
        <dbReference type="EMBL" id="EON90696.1"/>
    </source>
</evidence>
<evidence type="ECO:0000256" key="2">
    <source>
        <dbReference type="SAM" id="Phobius"/>
    </source>
</evidence>
<dbReference type="eggNOG" id="COG4968">
    <property type="taxonomic scope" value="Bacteria"/>
</dbReference>
<dbReference type="InterPro" id="IPR045584">
    <property type="entry name" value="Pilin-like"/>
</dbReference>
<dbReference type="HOGENOM" id="CLU_091705_6_2_6"/>
<dbReference type="GO" id="GO:0015628">
    <property type="term" value="P:protein secretion by the type II secretion system"/>
    <property type="evidence" value="ECO:0007669"/>
    <property type="project" value="InterPro"/>
</dbReference>
<evidence type="ECO:0000256" key="1">
    <source>
        <dbReference type="ARBA" id="ARBA00022481"/>
    </source>
</evidence>
<dbReference type="PATRIC" id="fig|1318628.3.peg.3451"/>
<feature type="transmembrane region" description="Helical" evidence="2">
    <location>
        <begin position="12"/>
        <end position="35"/>
    </location>
</feature>
<organism evidence="3 4">
    <name type="scientific">Marinobacter lipolyticus SM19</name>
    <dbReference type="NCBI Taxonomy" id="1318628"/>
    <lineage>
        <taxon>Bacteria</taxon>
        <taxon>Pseudomonadati</taxon>
        <taxon>Pseudomonadota</taxon>
        <taxon>Gammaproteobacteria</taxon>
        <taxon>Pseudomonadales</taxon>
        <taxon>Marinobacteraceae</taxon>
        <taxon>Marinobacter</taxon>
    </lineage>
</organism>
<sequence>MKFSRPSGQIGFTLIELMIVVAIIGILAAIAYPSYLEHVKSTRRGDAQGDLASFANAMERYYTRNSTYIGADGGSSDISNTLTVPDASVFRSQSPADGTAFYNLRIYNLTANSYELRAVPIAGTPQADDGFLQLMSSGMRGWDRDNLGSIDAGEQSWSK</sequence>
<keyword evidence="2" id="KW-1133">Transmembrane helix</keyword>
<dbReference type="Pfam" id="PF16732">
    <property type="entry name" value="ComP_DUS"/>
    <property type="match status" value="1"/>
</dbReference>
<dbReference type="NCBIfam" id="TIGR02532">
    <property type="entry name" value="IV_pilin_GFxxxE"/>
    <property type="match status" value="1"/>
</dbReference>
<name>R8AWI5_9GAMM</name>
<dbReference type="PRINTS" id="PR00813">
    <property type="entry name" value="BCTERIALGSPG"/>
</dbReference>
<keyword evidence="1" id="KW-0488">Methylation</keyword>
<dbReference type="InterPro" id="IPR012902">
    <property type="entry name" value="N_methyl_site"/>
</dbReference>
<dbReference type="OrthoDB" id="5296638at2"/>